<reference evidence="2" key="1">
    <citation type="submission" date="2014-09" db="EMBL/GenBank/DDBJ databases">
        <authorList>
            <person name="Magalhaes I.L.F."/>
            <person name="Oliveira U."/>
            <person name="Santos F.R."/>
            <person name="Vidigal T.H.D.A."/>
            <person name="Brescovit A.D."/>
            <person name="Santos A.J."/>
        </authorList>
    </citation>
    <scope>NUCLEOTIDE SEQUENCE</scope>
    <source>
        <tissue evidence="2">Shoot tissue taken approximately 20 cm above the soil surface</tissue>
    </source>
</reference>
<sequence length="58" mass="6606">MILSYSSTVVLLDFYIIEMQDSTNLFLIKIIICGCCTLSYFSLLFLVCVPSKSFQLIN</sequence>
<protein>
    <submittedName>
        <fullName evidence="2">Uncharacterized protein</fullName>
    </submittedName>
</protein>
<keyword evidence="1" id="KW-0812">Transmembrane</keyword>
<accession>A0A0A8YL19</accession>
<dbReference type="AlphaFoldDB" id="A0A0A8YL19"/>
<reference evidence="2" key="2">
    <citation type="journal article" date="2015" name="Data Brief">
        <title>Shoot transcriptome of the giant reed, Arundo donax.</title>
        <authorList>
            <person name="Barrero R.A."/>
            <person name="Guerrero F.D."/>
            <person name="Moolhuijzen P."/>
            <person name="Goolsby J.A."/>
            <person name="Tidwell J."/>
            <person name="Bellgard S.E."/>
            <person name="Bellgard M.I."/>
        </authorList>
    </citation>
    <scope>NUCLEOTIDE SEQUENCE</scope>
    <source>
        <tissue evidence="2">Shoot tissue taken approximately 20 cm above the soil surface</tissue>
    </source>
</reference>
<organism evidence="2">
    <name type="scientific">Arundo donax</name>
    <name type="common">Giant reed</name>
    <name type="synonym">Donax arundinaceus</name>
    <dbReference type="NCBI Taxonomy" id="35708"/>
    <lineage>
        <taxon>Eukaryota</taxon>
        <taxon>Viridiplantae</taxon>
        <taxon>Streptophyta</taxon>
        <taxon>Embryophyta</taxon>
        <taxon>Tracheophyta</taxon>
        <taxon>Spermatophyta</taxon>
        <taxon>Magnoliopsida</taxon>
        <taxon>Liliopsida</taxon>
        <taxon>Poales</taxon>
        <taxon>Poaceae</taxon>
        <taxon>PACMAD clade</taxon>
        <taxon>Arundinoideae</taxon>
        <taxon>Arundineae</taxon>
        <taxon>Arundo</taxon>
    </lineage>
</organism>
<evidence type="ECO:0000256" key="1">
    <source>
        <dbReference type="SAM" id="Phobius"/>
    </source>
</evidence>
<feature type="transmembrane region" description="Helical" evidence="1">
    <location>
        <begin position="26"/>
        <end position="49"/>
    </location>
</feature>
<name>A0A0A8YL19_ARUDO</name>
<keyword evidence="1" id="KW-0472">Membrane</keyword>
<proteinExistence type="predicted"/>
<evidence type="ECO:0000313" key="2">
    <source>
        <dbReference type="EMBL" id="JAD26173.1"/>
    </source>
</evidence>
<keyword evidence="1" id="KW-1133">Transmembrane helix</keyword>
<dbReference type="EMBL" id="GBRH01271722">
    <property type="protein sequence ID" value="JAD26173.1"/>
    <property type="molecule type" value="Transcribed_RNA"/>
</dbReference>